<dbReference type="SMART" id="SM00060">
    <property type="entry name" value="FN3"/>
    <property type="match status" value="1"/>
</dbReference>
<dbReference type="Gene3D" id="2.60.40.10">
    <property type="entry name" value="Immunoglobulins"/>
    <property type="match status" value="1"/>
</dbReference>
<dbReference type="InterPro" id="IPR003961">
    <property type="entry name" value="FN3_dom"/>
</dbReference>
<keyword evidence="1" id="KW-1133">Transmembrane helix</keyword>
<dbReference type="InterPro" id="IPR013783">
    <property type="entry name" value="Ig-like_fold"/>
</dbReference>
<organism evidence="3 4">
    <name type="scientific">Treponema putidum</name>
    <dbReference type="NCBI Taxonomy" id="221027"/>
    <lineage>
        <taxon>Bacteria</taxon>
        <taxon>Pseudomonadati</taxon>
        <taxon>Spirochaetota</taxon>
        <taxon>Spirochaetia</taxon>
        <taxon>Spirochaetales</taxon>
        <taxon>Treponemataceae</taxon>
        <taxon>Treponema</taxon>
    </lineage>
</organism>
<dbReference type="PROSITE" id="PS50853">
    <property type="entry name" value="FN3"/>
    <property type="match status" value="1"/>
</dbReference>
<dbReference type="RefSeq" id="WP_255819181.1">
    <property type="nucleotide sequence ID" value="NZ_CP038804.1"/>
</dbReference>
<feature type="domain" description="Fibronectin type-III" evidence="2">
    <location>
        <begin position="137"/>
        <end position="232"/>
    </location>
</feature>
<evidence type="ECO:0000313" key="4">
    <source>
        <dbReference type="Proteomes" id="UP001058682"/>
    </source>
</evidence>
<evidence type="ECO:0000313" key="3">
    <source>
        <dbReference type="EMBL" id="UTY33507.1"/>
    </source>
</evidence>
<gene>
    <name evidence="3" type="ORF">E4N74_05350</name>
</gene>
<keyword evidence="1" id="KW-0812">Transmembrane</keyword>
<reference evidence="3" key="1">
    <citation type="submission" date="2019-04" db="EMBL/GenBank/DDBJ databases">
        <title>Whole genome sequencing of oral phylogroup 2 treponemes.</title>
        <authorList>
            <person name="Chan Y."/>
            <person name="Zeng H.H."/>
            <person name="Yu X.L."/>
            <person name="Leung W.K."/>
            <person name="Watt R.M."/>
        </authorList>
    </citation>
    <scope>NUCLEOTIDE SEQUENCE</scope>
    <source>
        <strain evidence="3">OMZ 835</strain>
    </source>
</reference>
<dbReference type="InterPro" id="IPR036116">
    <property type="entry name" value="FN3_sf"/>
</dbReference>
<dbReference type="Pfam" id="PF00041">
    <property type="entry name" value="fn3"/>
    <property type="match status" value="1"/>
</dbReference>
<protein>
    <submittedName>
        <fullName evidence="3">DUF4959 domain-containing protein</fullName>
    </submittedName>
</protein>
<keyword evidence="1" id="KW-0472">Membrane</keyword>
<dbReference type="SUPFAM" id="SSF49265">
    <property type="entry name" value="Fibronectin type III"/>
    <property type="match status" value="1"/>
</dbReference>
<dbReference type="PROSITE" id="PS51257">
    <property type="entry name" value="PROKAR_LIPOPROTEIN"/>
    <property type="match status" value="1"/>
</dbReference>
<accession>A0AAE9MVG5</accession>
<name>A0AAE9MVG5_9SPIR</name>
<dbReference type="EMBL" id="CP038804">
    <property type="protein sequence ID" value="UTY33507.1"/>
    <property type="molecule type" value="Genomic_DNA"/>
</dbReference>
<feature type="transmembrane region" description="Helical" evidence="1">
    <location>
        <begin position="12"/>
        <end position="30"/>
    </location>
</feature>
<dbReference type="AlphaFoldDB" id="A0AAE9MVG5"/>
<evidence type="ECO:0000256" key="1">
    <source>
        <dbReference type="SAM" id="Phobius"/>
    </source>
</evidence>
<sequence length="783" mass="84842">MEKTNLKIKKKFLNRAVFFTALLLVAGLLFTGCPQKPEVKPETKTGEPMTLTLNQSPEKTVWTKDKVTISFTSSTSVKTAKWKKGVHSAKDVLASGTAITGNSFEVSENSKYSVAVQDNEGRREVEIIEISNIDKEPPSKVKNLRAYYNSGTQIISLNWDASIDTDFSHYLVSYKKGGTPIVTEQVKTETSFTIENIEPDGSEYEFSLKTVDRAGNKGEEAKISLTASMSPSLTAILLNRKHLAYNDPDLTIRLTITGSNFNLISSQTDTTVKAGIFDEEGALQGSLVTVTSINTGNNQASVDLTAPLISSNDASFEGKRYTVKIKLCGNYSPVTESFVITKEARLSAQPELSLKSIASTEVTGETKTKITITGANLAVAGGIKVRLYNSEGGIEGDDISVDARTQEAGIVSSFKADIPVPQKEGVFIAKVFFGDKEQTRIYSNLSYNYGQNIINPTIQVYGVPKFTSFYIPKAGTSKEDSKLIARVRGTNFKAPGVTPSNFTLSCTDKPSITNGSTVSILSDTELTVELTIPGQAGDYIVTTTSGSQSLNGTFSVKDYSEYTVGKIVLADKTLKSKDEYTAIEPTNPPVAIIAGVNGYGRAIGIALHISQSELHWAKYGSSGYNTKFEGIICTPSATGEGTASMATFTRDLDGSDNWDYICSIDPTGTQDAVVAENYPAFDWVNRYNTTYAAQLGGANIAWYMPSLQELCQVYKNREAINESLAKIHGLGNSYSDSSLDTSSIWSSSQNSYEYHAWLVHFGNGGVGNWDKSNYVSVCCLAGF</sequence>
<evidence type="ECO:0000259" key="2">
    <source>
        <dbReference type="PROSITE" id="PS50853"/>
    </source>
</evidence>
<proteinExistence type="predicted"/>
<dbReference type="Proteomes" id="UP001058682">
    <property type="component" value="Chromosome"/>
</dbReference>
<dbReference type="CDD" id="cd00063">
    <property type="entry name" value="FN3"/>
    <property type="match status" value="1"/>
</dbReference>